<feature type="domain" description="Glycosyl hydrolase family 13 catalytic" evidence="4">
    <location>
        <begin position="277"/>
        <end position="406"/>
    </location>
</feature>
<dbReference type="STRING" id="981085.W9REB3"/>
<evidence type="ECO:0000256" key="3">
    <source>
        <dbReference type="SAM" id="Phobius"/>
    </source>
</evidence>
<keyword evidence="3" id="KW-0472">Membrane</keyword>
<dbReference type="GO" id="GO:0004553">
    <property type="term" value="F:hydrolase activity, hydrolyzing O-glycosyl compounds"/>
    <property type="evidence" value="ECO:0007669"/>
    <property type="project" value="InterPro"/>
</dbReference>
<evidence type="ECO:0000313" key="7">
    <source>
        <dbReference type="Proteomes" id="UP000030645"/>
    </source>
</evidence>
<dbReference type="GO" id="GO:0005975">
    <property type="term" value="P:carbohydrate metabolic process"/>
    <property type="evidence" value="ECO:0007669"/>
    <property type="project" value="InterPro"/>
</dbReference>
<gene>
    <name evidence="6" type="ORF">L484_013189</name>
</gene>
<evidence type="ECO:0000259" key="4">
    <source>
        <dbReference type="Pfam" id="PF00128"/>
    </source>
</evidence>
<dbReference type="InterPro" id="IPR044505">
    <property type="entry name" value="GlgX_Isoamylase_N_E_set"/>
</dbReference>
<dbReference type="eggNOG" id="KOG0470">
    <property type="taxonomic scope" value="Eukaryota"/>
</dbReference>
<proteinExistence type="inferred from homology"/>
<dbReference type="Pfam" id="PF00128">
    <property type="entry name" value="Alpha-amylase"/>
    <property type="match status" value="1"/>
</dbReference>
<dbReference type="InterPro" id="IPR004193">
    <property type="entry name" value="Glyco_hydro_13_N"/>
</dbReference>
<dbReference type="CDD" id="cd02856">
    <property type="entry name" value="E_set_GDE_Isoamylase_N"/>
    <property type="match status" value="1"/>
</dbReference>
<sequence length="454" mass="51080">MSVHVADMKKQPLLPSRFRNRKSPRNYNDGDDRRCSELRISSNPAPLSSLSTRRLSQHTLTLLLLVALLHVPPLIVALLSGDRVKHRIMANAYGLCAQEGALQDEAVSESSPSWRTFPGQDFPLGVSEVDSGINFAIFSRHATAVTLCLSLPESWYLTKAPGRTDGGMVELALDPKDLPRSNVHYGYRIDGPQGRHQGHCFDSSIVLIDPYAKLVDGRRYFGDASEKLSKFLGTYDFDNLPFDWGENYKFPNIPEKDLVIYEMNVRAFTADESSELDPDIRGSYLGVIEKIPHLLELGVNAVELLPIFEFDELEFQRRPNPRDHMINTWGYSTVNFFAPMSRYSSSGGGPLKASQEFKEMVKAFHGAGIEVILDVVYNHTNEGDDVYPYTTSFRGIDNKVYYMLQENNGQFLNFSGCEAKMVTFSHLIGQGISFYVVNHEKGGKNDTHFLKQEC</sequence>
<dbReference type="PANTHER" id="PTHR43002">
    <property type="entry name" value="GLYCOGEN DEBRANCHING ENZYME"/>
    <property type="match status" value="1"/>
</dbReference>
<comment type="similarity">
    <text evidence="1">Belongs to the glycosyl hydrolase 13 family.</text>
</comment>
<accession>W9REB3</accession>
<feature type="region of interest" description="Disordered" evidence="2">
    <location>
        <begin position="13"/>
        <end position="36"/>
    </location>
</feature>
<keyword evidence="7" id="KW-1185">Reference proteome</keyword>
<dbReference type="AlphaFoldDB" id="W9REB3"/>
<dbReference type="SUPFAM" id="SSF81296">
    <property type="entry name" value="E set domains"/>
    <property type="match status" value="1"/>
</dbReference>
<dbReference type="Gene3D" id="2.60.40.10">
    <property type="entry name" value="Immunoglobulins"/>
    <property type="match status" value="1"/>
</dbReference>
<dbReference type="InterPro" id="IPR006047">
    <property type="entry name" value="GH13_cat_dom"/>
</dbReference>
<name>W9REB3_9ROSA</name>
<dbReference type="SUPFAM" id="SSF51445">
    <property type="entry name" value="(Trans)glycosidases"/>
    <property type="match status" value="1"/>
</dbReference>
<dbReference type="Gene3D" id="3.20.20.80">
    <property type="entry name" value="Glycosidases"/>
    <property type="match status" value="1"/>
</dbReference>
<dbReference type="InterPro" id="IPR013783">
    <property type="entry name" value="Ig-like_fold"/>
</dbReference>
<reference evidence="7" key="1">
    <citation type="submission" date="2013-01" db="EMBL/GenBank/DDBJ databases">
        <title>Draft Genome Sequence of a Mulberry Tree, Morus notabilis C.K. Schneid.</title>
        <authorList>
            <person name="He N."/>
            <person name="Zhao S."/>
        </authorList>
    </citation>
    <scope>NUCLEOTIDE SEQUENCE</scope>
</reference>
<evidence type="ECO:0000256" key="1">
    <source>
        <dbReference type="ARBA" id="ARBA00008061"/>
    </source>
</evidence>
<evidence type="ECO:0000256" key="2">
    <source>
        <dbReference type="SAM" id="MobiDB-lite"/>
    </source>
</evidence>
<evidence type="ECO:0000313" key="6">
    <source>
        <dbReference type="EMBL" id="EXB86659.1"/>
    </source>
</evidence>
<keyword evidence="3" id="KW-1133">Transmembrane helix</keyword>
<dbReference type="InterPro" id="IPR014756">
    <property type="entry name" value="Ig_E-set"/>
</dbReference>
<feature type="domain" description="Glycoside hydrolase family 13 N-terminal" evidence="5">
    <location>
        <begin position="123"/>
        <end position="212"/>
    </location>
</feature>
<dbReference type="Pfam" id="PF02922">
    <property type="entry name" value="CBM_48"/>
    <property type="match status" value="1"/>
</dbReference>
<protein>
    <submittedName>
        <fullName evidence="6">Isoamylase 3</fullName>
    </submittedName>
</protein>
<organism evidence="6 7">
    <name type="scientific">Morus notabilis</name>
    <dbReference type="NCBI Taxonomy" id="981085"/>
    <lineage>
        <taxon>Eukaryota</taxon>
        <taxon>Viridiplantae</taxon>
        <taxon>Streptophyta</taxon>
        <taxon>Embryophyta</taxon>
        <taxon>Tracheophyta</taxon>
        <taxon>Spermatophyta</taxon>
        <taxon>Magnoliopsida</taxon>
        <taxon>eudicotyledons</taxon>
        <taxon>Gunneridae</taxon>
        <taxon>Pentapetalae</taxon>
        <taxon>rosids</taxon>
        <taxon>fabids</taxon>
        <taxon>Rosales</taxon>
        <taxon>Moraceae</taxon>
        <taxon>Moreae</taxon>
        <taxon>Morus</taxon>
    </lineage>
</organism>
<dbReference type="InterPro" id="IPR017853">
    <property type="entry name" value="GH"/>
</dbReference>
<evidence type="ECO:0000259" key="5">
    <source>
        <dbReference type="Pfam" id="PF02922"/>
    </source>
</evidence>
<dbReference type="Proteomes" id="UP000030645">
    <property type="component" value="Unassembled WGS sequence"/>
</dbReference>
<keyword evidence="3" id="KW-0812">Transmembrane</keyword>
<dbReference type="EMBL" id="KE344918">
    <property type="protein sequence ID" value="EXB86659.1"/>
    <property type="molecule type" value="Genomic_DNA"/>
</dbReference>
<feature type="transmembrane region" description="Helical" evidence="3">
    <location>
        <begin position="60"/>
        <end position="79"/>
    </location>
</feature>